<sequence length="182" mass="19822">MDHRSSGCLSTEHRFSVRDPKLPMPNLSRLRLLVAKLGRGIRGREPSRCVWLLALSYGVLSVVLRRLGRAAGGRARDMAWASCHGRRRRAPLPELMPLWAGSPAMAGPNQRTWWAAEADLAGRLAMLAAAAQWPAGLGQRDASGQAPRNGDHSDQDSKRHDGLSVAGQMAVAGVRAHGRRRE</sequence>
<name>A0A6G1J8H9_9PLEO</name>
<evidence type="ECO:0000313" key="2">
    <source>
        <dbReference type="EMBL" id="KAF2686832.1"/>
    </source>
</evidence>
<dbReference type="Proteomes" id="UP000799291">
    <property type="component" value="Unassembled WGS sequence"/>
</dbReference>
<evidence type="ECO:0000256" key="1">
    <source>
        <dbReference type="SAM" id="MobiDB-lite"/>
    </source>
</evidence>
<gene>
    <name evidence="2" type="ORF">K458DRAFT_485977</name>
</gene>
<reference evidence="2" key="1">
    <citation type="journal article" date="2020" name="Stud. Mycol.">
        <title>101 Dothideomycetes genomes: a test case for predicting lifestyles and emergence of pathogens.</title>
        <authorList>
            <person name="Haridas S."/>
            <person name="Albert R."/>
            <person name="Binder M."/>
            <person name="Bloem J."/>
            <person name="Labutti K."/>
            <person name="Salamov A."/>
            <person name="Andreopoulos B."/>
            <person name="Baker S."/>
            <person name="Barry K."/>
            <person name="Bills G."/>
            <person name="Bluhm B."/>
            <person name="Cannon C."/>
            <person name="Castanera R."/>
            <person name="Culley D."/>
            <person name="Daum C."/>
            <person name="Ezra D."/>
            <person name="Gonzalez J."/>
            <person name="Henrissat B."/>
            <person name="Kuo A."/>
            <person name="Liang C."/>
            <person name="Lipzen A."/>
            <person name="Lutzoni F."/>
            <person name="Magnuson J."/>
            <person name="Mondo S."/>
            <person name="Nolan M."/>
            <person name="Ohm R."/>
            <person name="Pangilinan J."/>
            <person name="Park H.-J."/>
            <person name="Ramirez L."/>
            <person name="Alfaro M."/>
            <person name="Sun H."/>
            <person name="Tritt A."/>
            <person name="Yoshinaga Y."/>
            <person name="Zwiers L.-H."/>
            <person name="Turgeon B."/>
            <person name="Goodwin S."/>
            <person name="Spatafora J."/>
            <person name="Crous P."/>
            <person name="Grigoriev I."/>
        </authorList>
    </citation>
    <scope>NUCLEOTIDE SEQUENCE</scope>
    <source>
        <strain evidence="2">CBS 122367</strain>
    </source>
</reference>
<evidence type="ECO:0000313" key="3">
    <source>
        <dbReference type="Proteomes" id="UP000799291"/>
    </source>
</evidence>
<accession>A0A6G1J8H9</accession>
<dbReference type="EMBL" id="MU005576">
    <property type="protein sequence ID" value="KAF2686832.1"/>
    <property type="molecule type" value="Genomic_DNA"/>
</dbReference>
<proteinExistence type="predicted"/>
<keyword evidence="3" id="KW-1185">Reference proteome</keyword>
<dbReference type="AlphaFoldDB" id="A0A6G1J8H9"/>
<protein>
    <submittedName>
        <fullName evidence="2">Uncharacterized protein</fullName>
    </submittedName>
</protein>
<organism evidence="2 3">
    <name type="scientific">Lentithecium fluviatile CBS 122367</name>
    <dbReference type="NCBI Taxonomy" id="1168545"/>
    <lineage>
        <taxon>Eukaryota</taxon>
        <taxon>Fungi</taxon>
        <taxon>Dikarya</taxon>
        <taxon>Ascomycota</taxon>
        <taxon>Pezizomycotina</taxon>
        <taxon>Dothideomycetes</taxon>
        <taxon>Pleosporomycetidae</taxon>
        <taxon>Pleosporales</taxon>
        <taxon>Massarineae</taxon>
        <taxon>Lentitheciaceae</taxon>
        <taxon>Lentithecium</taxon>
    </lineage>
</organism>
<feature type="region of interest" description="Disordered" evidence="1">
    <location>
        <begin position="137"/>
        <end position="182"/>
    </location>
</feature>
<feature type="compositionally biased region" description="Basic and acidic residues" evidence="1">
    <location>
        <begin position="149"/>
        <end position="162"/>
    </location>
</feature>